<keyword evidence="3" id="KW-0175">Coiled coil</keyword>
<feature type="domain" description="Multidrug resistance protein MdtA-like C-terminal permuted SH3" evidence="8">
    <location>
        <begin position="308"/>
        <end position="367"/>
    </location>
</feature>
<dbReference type="Gene3D" id="2.40.420.20">
    <property type="match status" value="1"/>
</dbReference>
<dbReference type="Gene3D" id="1.10.287.470">
    <property type="entry name" value="Helix hairpin bin"/>
    <property type="match status" value="1"/>
</dbReference>
<feature type="coiled-coil region" evidence="3">
    <location>
        <begin position="110"/>
        <end position="168"/>
    </location>
</feature>
<dbReference type="Pfam" id="PF25944">
    <property type="entry name" value="Beta-barrel_RND"/>
    <property type="match status" value="1"/>
</dbReference>
<dbReference type="InterPro" id="IPR058624">
    <property type="entry name" value="MdtA-like_HH"/>
</dbReference>
<evidence type="ECO:0000259" key="7">
    <source>
        <dbReference type="Pfam" id="PF25944"/>
    </source>
</evidence>
<dbReference type="InterPro" id="IPR058627">
    <property type="entry name" value="MdtA-like_C"/>
</dbReference>
<protein>
    <submittedName>
        <fullName evidence="9">Efflux RND transporter periplasmic adaptor subunit</fullName>
    </submittedName>
</protein>
<feature type="domain" description="Multidrug resistance protein MdtA-like alpha-helical hairpin" evidence="5">
    <location>
        <begin position="110"/>
        <end position="179"/>
    </location>
</feature>
<dbReference type="Pfam" id="PF25917">
    <property type="entry name" value="BSH_RND"/>
    <property type="match status" value="1"/>
</dbReference>
<dbReference type="Gene3D" id="2.40.50.100">
    <property type="match status" value="1"/>
</dbReference>
<organism evidence="9 10">
    <name type="scientific">Reyranella aquatilis</name>
    <dbReference type="NCBI Taxonomy" id="2035356"/>
    <lineage>
        <taxon>Bacteria</taxon>
        <taxon>Pseudomonadati</taxon>
        <taxon>Pseudomonadota</taxon>
        <taxon>Alphaproteobacteria</taxon>
        <taxon>Hyphomicrobiales</taxon>
        <taxon>Reyranellaceae</taxon>
        <taxon>Reyranella</taxon>
    </lineage>
</organism>
<dbReference type="SUPFAM" id="SSF111369">
    <property type="entry name" value="HlyD-like secretion proteins"/>
    <property type="match status" value="1"/>
</dbReference>
<dbReference type="Gene3D" id="2.40.30.170">
    <property type="match status" value="1"/>
</dbReference>
<sequence length="386" mass="41313">MIARTWVGRIVAACVVAAVIGAGVFWWTRPASKPATAAAPPPPEVGIVQLTAADVPLPLQFAGRVAGFRAVEIRSQVSGILLKRGYNEGAVVNVGDVLFRIDPRSYEATLSRAQAQAAQARAALTQTEENYKRVEGLVAQKVSAQKSLEDAIAARDQARAAIQSTQADVQTATLNVEYTVIKAPVTGPTSITSPPEGTLVQAQQTLLTTITQLDPAYVNFTFTDSEMRALDEISKSREKQLDSDDVKVELQFGDGAVYPQLGKVDTRSRTVDPRTGTILIRAVFPNHEGGLLPGQFVRVNVTGITMPDAIVVPKAAISQGPLGAFVYVVEADNVARARQVRLARELVNGWIVRKGLSTGDRIVVDGVMRVRPGNAVRPVPMAPPPK</sequence>
<dbReference type="EMBL" id="JAJISD010000019">
    <property type="protein sequence ID" value="MCC8432871.1"/>
    <property type="molecule type" value="Genomic_DNA"/>
</dbReference>
<evidence type="ECO:0000256" key="3">
    <source>
        <dbReference type="SAM" id="Coils"/>
    </source>
</evidence>
<evidence type="ECO:0000256" key="1">
    <source>
        <dbReference type="ARBA" id="ARBA00004196"/>
    </source>
</evidence>
<dbReference type="NCBIfam" id="TIGR01730">
    <property type="entry name" value="RND_mfp"/>
    <property type="match status" value="1"/>
</dbReference>
<feature type="transmembrane region" description="Helical" evidence="4">
    <location>
        <begin position="7"/>
        <end position="27"/>
    </location>
</feature>
<comment type="caution">
    <text evidence="9">The sequence shown here is derived from an EMBL/GenBank/DDBJ whole genome shotgun (WGS) entry which is preliminary data.</text>
</comment>
<dbReference type="InterPro" id="IPR006143">
    <property type="entry name" value="RND_pump_MFP"/>
</dbReference>
<gene>
    <name evidence="9" type="ORF">LJ725_28200</name>
</gene>
<comment type="similarity">
    <text evidence="2">Belongs to the membrane fusion protein (MFP) (TC 8.A.1) family.</text>
</comment>
<keyword evidence="4" id="KW-0812">Transmembrane</keyword>
<dbReference type="PANTHER" id="PTHR30158">
    <property type="entry name" value="ACRA/E-RELATED COMPONENT OF DRUG EFFLUX TRANSPORTER"/>
    <property type="match status" value="1"/>
</dbReference>
<name>A0ABS8L4Y8_9HYPH</name>
<comment type="subcellular location">
    <subcellularLocation>
        <location evidence="1">Cell envelope</location>
    </subcellularLocation>
</comment>
<evidence type="ECO:0000259" key="5">
    <source>
        <dbReference type="Pfam" id="PF25876"/>
    </source>
</evidence>
<keyword evidence="4" id="KW-0472">Membrane</keyword>
<proteinExistence type="inferred from homology"/>
<keyword evidence="10" id="KW-1185">Reference proteome</keyword>
<evidence type="ECO:0000259" key="6">
    <source>
        <dbReference type="Pfam" id="PF25917"/>
    </source>
</evidence>
<dbReference type="Pfam" id="PF25876">
    <property type="entry name" value="HH_MFP_RND"/>
    <property type="match status" value="1"/>
</dbReference>
<reference evidence="9 10" key="1">
    <citation type="submission" date="2021-11" db="EMBL/GenBank/DDBJ databases">
        <authorList>
            <person name="Lee D.-H."/>
            <person name="Kim S.-B."/>
        </authorList>
    </citation>
    <scope>NUCLEOTIDE SEQUENCE [LARGE SCALE GENOMIC DNA]</scope>
    <source>
        <strain evidence="9 10">KCTC 52223</strain>
    </source>
</reference>
<accession>A0ABS8L4Y8</accession>
<dbReference type="Proteomes" id="UP001198862">
    <property type="component" value="Unassembled WGS sequence"/>
</dbReference>
<dbReference type="Pfam" id="PF25967">
    <property type="entry name" value="RND-MFP_C"/>
    <property type="match status" value="1"/>
</dbReference>
<evidence type="ECO:0000259" key="8">
    <source>
        <dbReference type="Pfam" id="PF25967"/>
    </source>
</evidence>
<dbReference type="InterPro" id="IPR058625">
    <property type="entry name" value="MdtA-like_BSH"/>
</dbReference>
<evidence type="ECO:0000256" key="4">
    <source>
        <dbReference type="SAM" id="Phobius"/>
    </source>
</evidence>
<feature type="domain" description="Multidrug resistance protein MdtA-like barrel-sandwich hybrid" evidence="6">
    <location>
        <begin position="69"/>
        <end position="209"/>
    </location>
</feature>
<keyword evidence="4" id="KW-1133">Transmembrane helix</keyword>
<feature type="domain" description="Multidrug resistance protein MdtA-like beta-barrel" evidence="7">
    <location>
        <begin position="215"/>
        <end position="301"/>
    </location>
</feature>
<dbReference type="RefSeq" id="WP_068190227.1">
    <property type="nucleotide sequence ID" value="NZ_JAJISD010000019.1"/>
</dbReference>
<evidence type="ECO:0000256" key="2">
    <source>
        <dbReference type="ARBA" id="ARBA00009477"/>
    </source>
</evidence>
<evidence type="ECO:0000313" key="9">
    <source>
        <dbReference type="EMBL" id="MCC8432871.1"/>
    </source>
</evidence>
<evidence type="ECO:0000313" key="10">
    <source>
        <dbReference type="Proteomes" id="UP001198862"/>
    </source>
</evidence>
<dbReference type="InterPro" id="IPR058626">
    <property type="entry name" value="MdtA-like_b-barrel"/>
</dbReference>